<evidence type="ECO:0000259" key="2">
    <source>
        <dbReference type="Pfam" id="PF10756"/>
    </source>
</evidence>
<dbReference type="Proteomes" id="UP001556631">
    <property type="component" value="Unassembled WGS sequence"/>
</dbReference>
<protein>
    <submittedName>
        <fullName evidence="3">PH domain-containing protein</fullName>
    </submittedName>
</protein>
<name>A0ABV3T246_9ACTN</name>
<evidence type="ECO:0000313" key="4">
    <source>
        <dbReference type="Proteomes" id="UP001556631"/>
    </source>
</evidence>
<feature type="domain" description="Low molecular weight protein antigen 6 PH" evidence="2">
    <location>
        <begin position="54"/>
        <end position="123"/>
    </location>
</feature>
<comment type="caution">
    <text evidence="3">The sequence shown here is derived from an EMBL/GenBank/DDBJ whole genome shotgun (WGS) entry which is preliminary data.</text>
</comment>
<dbReference type="EMBL" id="JBFPJR010000036">
    <property type="protein sequence ID" value="MEX0429223.1"/>
    <property type="molecule type" value="Genomic_DNA"/>
</dbReference>
<keyword evidence="4" id="KW-1185">Reference proteome</keyword>
<evidence type="ECO:0000256" key="1">
    <source>
        <dbReference type="SAM" id="Phobius"/>
    </source>
</evidence>
<dbReference type="Pfam" id="PF10756">
    <property type="entry name" value="bPH_6"/>
    <property type="match status" value="1"/>
</dbReference>
<accession>A0ABV3T246</accession>
<feature type="transmembrane region" description="Helical" evidence="1">
    <location>
        <begin position="33"/>
        <end position="52"/>
    </location>
</feature>
<evidence type="ECO:0000313" key="3">
    <source>
        <dbReference type="EMBL" id="MEX0429223.1"/>
    </source>
</evidence>
<proteinExistence type="predicted"/>
<keyword evidence="1" id="KW-1133">Transmembrane helix</keyword>
<dbReference type="InterPro" id="IPR019692">
    <property type="entry name" value="CFP-6_PH"/>
</dbReference>
<organism evidence="3 4">
    <name type="scientific">Nocardioides eburneus</name>
    <dbReference type="NCBI Taxonomy" id="3231482"/>
    <lineage>
        <taxon>Bacteria</taxon>
        <taxon>Bacillati</taxon>
        <taxon>Actinomycetota</taxon>
        <taxon>Actinomycetes</taxon>
        <taxon>Propionibacteriales</taxon>
        <taxon>Nocardioidaceae</taxon>
        <taxon>Nocardioides</taxon>
    </lineage>
</organism>
<keyword evidence="1" id="KW-0472">Membrane</keyword>
<reference evidence="3 4" key="1">
    <citation type="submission" date="2024-07" db="EMBL/GenBank/DDBJ databases">
        <authorList>
            <person name="Lee S."/>
            <person name="Kang M."/>
        </authorList>
    </citation>
    <scope>NUCLEOTIDE SEQUENCE [LARGE SCALE GENOMIC DNA]</scope>
    <source>
        <strain evidence="3 4">DS6</strain>
    </source>
</reference>
<gene>
    <name evidence="3" type="ORF">AB3X52_16490</name>
</gene>
<keyword evidence="1" id="KW-0812">Transmembrane</keyword>
<sequence>MIMGVVLVLGLAAVCAVSWIGFDAETKAKFSDLELGTLAFFGLLVLVLVHALTRSRVVAREDHLIVVNGYRRRDLAWAQVVAVNFPPGAPWVNLDLADGTNIAAMGIQSSDGSRSRTAARQLRQLAADLA</sequence>
<dbReference type="RefSeq" id="WP_367995189.1">
    <property type="nucleotide sequence ID" value="NZ_JBFPJR010000036.1"/>
</dbReference>